<gene>
    <name evidence="4" type="ORF">CHU92_11200</name>
</gene>
<dbReference type="Pfam" id="PF18962">
    <property type="entry name" value="Por_Secre_tail"/>
    <property type="match status" value="1"/>
</dbReference>
<feature type="signal peptide" evidence="2">
    <location>
        <begin position="1"/>
        <end position="19"/>
    </location>
</feature>
<dbReference type="EMBL" id="NOXV01000287">
    <property type="protein sequence ID" value="OYQ35073.1"/>
    <property type="molecule type" value="Genomic_DNA"/>
</dbReference>
<evidence type="ECO:0000259" key="3">
    <source>
        <dbReference type="Pfam" id="PF18962"/>
    </source>
</evidence>
<dbReference type="InterPro" id="IPR026444">
    <property type="entry name" value="Secre_tail"/>
</dbReference>
<accession>A0A255Z0P9</accession>
<comment type="caution">
    <text evidence="4">The sequence shown here is derived from an EMBL/GenBank/DDBJ whole genome shotgun (WGS) entry which is preliminary data.</text>
</comment>
<feature type="domain" description="Secretion system C-terminal sorting" evidence="3">
    <location>
        <begin position="195"/>
        <end position="262"/>
    </location>
</feature>
<dbReference type="RefSeq" id="WP_094415592.1">
    <property type="nucleotide sequence ID" value="NZ_NOXV01000287.1"/>
</dbReference>
<keyword evidence="5" id="KW-1185">Reference proteome</keyword>
<organism evidence="4 5">
    <name type="scientific">Flavobacterium cyanobacteriorum</name>
    <dbReference type="NCBI Taxonomy" id="2022802"/>
    <lineage>
        <taxon>Bacteria</taxon>
        <taxon>Pseudomonadati</taxon>
        <taxon>Bacteroidota</taxon>
        <taxon>Flavobacteriia</taxon>
        <taxon>Flavobacteriales</taxon>
        <taxon>Flavobacteriaceae</taxon>
        <taxon>Flavobacterium</taxon>
    </lineage>
</organism>
<dbReference type="OrthoDB" id="1405746at2"/>
<evidence type="ECO:0000256" key="1">
    <source>
        <dbReference type="ARBA" id="ARBA00022729"/>
    </source>
</evidence>
<keyword evidence="1 2" id="KW-0732">Signal</keyword>
<sequence>MKQKLLLLLATFSFLSTQAQITLVNPEPDFQITLACPPCMVSNFFQIDLDGDGTPEFRFRYDFDTGDSPNLHIESTFDFFNGIETSVVNVPDTGLVQALSQGVLINSSTPTSFTSEFIATELEGSNAEFLNTGDQYIGFKAEIGSTIYYGWILVNLTGNVFTIKQYAFTTNPNGILTGQGGALSVSQKELETVKLYPNPVVDVLNISLFQSDFNPTYFQVLDLSGRIVHQDKFDISNGINCNSLSSGQYILQLVEQNSNVKRVQSFIKD</sequence>
<dbReference type="AlphaFoldDB" id="A0A255Z0P9"/>
<feature type="chain" id="PRO_5012897516" description="Secretion system C-terminal sorting domain-containing protein" evidence="2">
    <location>
        <begin position="20"/>
        <end position="269"/>
    </location>
</feature>
<name>A0A255Z0P9_9FLAO</name>
<reference evidence="4 5" key="1">
    <citation type="submission" date="2017-07" db="EMBL/GenBank/DDBJ databases">
        <title>Flavobacterium cyanobacteriorum sp. nov., isolated from cyanobacterial aggregates in a eutrophic lake.</title>
        <authorList>
            <person name="Cai H."/>
        </authorList>
    </citation>
    <scope>NUCLEOTIDE SEQUENCE [LARGE SCALE GENOMIC DNA]</scope>
    <source>
        <strain evidence="4 5">TH021</strain>
    </source>
</reference>
<evidence type="ECO:0000313" key="4">
    <source>
        <dbReference type="EMBL" id="OYQ35073.1"/>
    </source>
</evidence>
<dbReference type="Proteomes" id="UP000216605">
    <property type="component" value="Unassembled WGS sequence"/>
</dbReference>
<protein>
    <recommendedName>
        <fullName evidence="3">Secretion system C-terminal sorting domain-containing protein</fullName>
    </recommendedName>
</protein>
<dbReference type="NCBIfam" id="TIGR04183">
    <property type="entry name" value="Por_Secre_tail"/>
    <property type="match status" value="1"/>
</dbReference>
<evidence type="ECO:0000256" key="2">
    <source>
        <dbReference type="SAM" id="SignalP"/>
    </source>
</evidence>
<evidence type="ECO:0000313" key="5">
    <source>
        <dbReference type="Proteomes" id="UP000216605"/>
    </source>
</evidence>
<proteinExistence type="predicted"/>